<dbReference type="InterPro" id="IPR002041">
    <property type="entry name" value="Ran_GTPase"/>
</dbReference>
<feature type="compositionally biased region" description="Basic and acidic residues" evidence="6">
    <location>
        <begin position="470"/>
        <end position="487"/>
    </location>
</feature>
<comment type="caution">
    <text evidence="7">The sequence shown here is derived from an EMBL/GenBank/DDBJ whole genome shotgun (WGS) entry which is preliminary data.</text>
</comment>
<keyword evidence="4" id="KW-0342">GTP-binding</keyword>
<evidence type="ECO:0000256" key="2">
    <source>
        <dbReference type="ARBA" id="ARBA00022741"/>
    </source>
</evidence>
<dbReference type="SMART" id="SM00176">
    <property type="entry name" value="RAN"/>
    <property type="match status" value="1"/>
</dbReference>
<dbReference type="PANTHER" id="PTHR24071">
    <property type="entry name" value="RAN GTPASE"/>
    <property type="match status" value="1"/>
</dbReference>
<gene>
    <name evidence="7" type="ORF">ODALV1_LOCUS9938</name>
</gene>
<dbReference type="PANTHER" id="PTHR24071:SF0">
    <property type="entry name" value="GTP-BINDING NUCLEAR PROTEIN RAN"/>
    <property type="match status" value="1"/>
</dbReference>
<keyword evidence="2" id="KW-0547">Nucleotide-binding</keyword>
<keyword evidence="3" id="KW-0653">Protein transport</keyword>
<feature type="region of interest" description="Disordered" evidence="6">
    <location>
        <begin position="312"/>
        <end position="400"/>
    </location>
</feature>
<evidence type="ECO:0000313" key="8">
    <source>
        <dbReference type="Proteomes" id="UP001642540"/>
    </source>
</evidence>
<feature type="region of interest" description="Disordered" evidence="6">
    <location>
        <begin position="260"/>
        <end position="283"/>
    </location>
</feature>
<proteinExistence type="predicted"/>
<feature type="compositionally biased region" description="Polar residues" evidence="6">
    <location>
        <begin position="324"/>
        <end position="341"/>
    </location>
</feature>
<evidence type="ECO:0000313" key="7">
    <source>
        <dbReference type="EMBL" id="CAL8098442.1"/>
    </source>
</evidence>
<feature type="region of interest" description="Disordered" evidence="6">
    <location>
        <begin position="470"/>
        <end position="539"/>
    </location>
</feature>
<keyword evidence="5" id="KW-0175">Coiled coil</keyword>
<dbReference type="EMBL" id="CAXLJM020000030">
    <property type="protein sequence ID" value="CAL8098442.1"/>
    <property type="molecule type" value="Genomic_DNA"/>
</dbReference>
<evidence type="ECO:0000256" key="5">
    <source>
        <dbReference type="SAM" id="Coils"/>
    </source>
</evidence>
<protein>
    <submittedName>
        <fullName evidence="7">Uncharacterized protein</fullName>
    </submittedName>
</protein>
<keyword evidence="8" id="KW-1185">Reference proteome</keyword>
<evidence type="ECO:0000256" key="3">
    <source>
        <dbReference type="ARBA" id="ARBA00022927"/>
    </source>
</evidence>
<dbReference type="Proteomes" id="UP001642540">
    <property type="component" value="Unassembled WGS sequence"/>
</dbReference>
<dbReference type="InterPro" id="IPR001806">
    <property type="entry name" value="Small_GTPase"/>
</dbReference>
<evidence type="ECO:0000256" key="1">
    <source>
        <dbReference type="ARBA" id="ARBA00022448"/>
    </source>
</evidence>
<reference evidence="7 8" key="1">
    <citation type="submission" date="2024-08" db="EMBL/GenBank/DDBJ databases">
        <authorList>
            <person name="Cucini C."/>
            <person name="Frati F."/>
        </authorList>
    </citation>
    <scope>NUCLEOTIDE SEQUENCE [LARGE SCALE GENOMIC DNA]</scope>
</reference>
<feature type="coiled-coil region" evidence="5">
    <location>
        <begin position="206"/>
        <end position="233"/>
    </location>
</feature>
<organism evidence="7 8">
    <name type="scientific">Orchesella dallaii</name>
    <dbReference type="NCBI Taxonomy" id="48710"/>
    <lineage>
        <taxon>Eukaryota</taxon>
        <taxon>Metazoa</taxon>
        <taxon>Ecdysozoa</taxon>
        <taxon>Arthropoda</taxon>
        <taxon>Hexapoda</taxon>
        <taxon>Collembola</taxon>
        <taxon>Entomobryomorpha</taxon>
        <taxon>Entomobryoidea</taxon>
        <taxon>Orchesellidae</taxon>
        <taxon>Orchesellinae</taxon>
        <taxon>Orchesella</taxon>
    </lineage>
</organism>
<dbReference type="InterPro" id="IPR027417">
    <property type="entry name" value="P-loop_NTPase"/>
</dbReference>
<dbReference type="Pfam" id="PF00071">
    <property type="entry name" value="Ras"/>
    <property type="match status" value="1"/>
</dbReference>
<dbReference type="Gene3D" id="3.40.50.300">
    <property type="entry name" value="P-loop containing nucleotide triphosphate hydrolases"/>
    <property type="match status" value="1"/>
</dbReference>
<sequence>MMRTLEQPRKPESGIDKFFFCAVVGCPRVGKSTYLTRLNTGLFVESYEKTFLPKFQIFDFTTNSNQVLRFHVYDFAGQKCKWAEKYIKMIEDVKESKCTLYLHDQTDQSTESGLTRFWRLLEGETGQRLPGVVLATKDDLEGKRDESRFYFHDVRQFPLLKISAKWGEDDDLKLFQPFLLLARQLLNNETIEFIQWPVPDRTMSIENCMMNIKKDLEKQLEAAMQEIFQEKDLFPAPSRLSFPTIAGKDPAKLRTKITPPQSIRNENMGRSLGSRQQSSEVGSLAPCPAPCVSIRCSDGDFMPKSITSVSRSILNDGNEKENADPSSNRLIRNPVASQSGKPTPWKAPPPVADKIFPSPTADSKHHPLPAGISKKRPNPNADKKVPACMSGRKVTPPISDTKIPRTAAVTKMHPLKMGPIPVRYSLRASAHVKPLENQPSIIPSSKEFATSCSKRNLMRLYKDKVELKQDAKTHETHKSCKKEKQPKAESANLMKSSRNAANFDPETIRKSRRIRALPPSTEGAASPTSRVKTFAKAKN</sequence>
<evidence type="ECO:0000256" key="4">
    <source>
        <dbReference type="ARBA" id="ARBA00023134"/>
    </source>
</evidence>
<keyword evidence="1" id="KW-0813">Transport</keyword>
<dbReference type="SUPFAM" id="SSF52540">
    <property type="entry name" value="P-loop containing nucleoside triphosphate hydrolases"/>
    <property type="match status" value="1"/>
</dbReference>
<evidence type="ECO:0000256" key="6">
    <source>
        <dbReference type="SAM" id="MobiDB-lite"/>
    </source>
</evidence>
<accession>A0ABP1QCN8</accession>
<name>A0ABP1QCN8_9HEXA</name>